<evidence type="ECO:0000313" key="9">
    <source>
        <dbReference type="Proteomes" id="UP000095605"/>
    </source>
</evidence>
<feature type="compositionally biased region" description="Acidic residues" evidence="7">
    <location>
        <begin position="39"/>
        <end position="60"/>
    </location>
</feature>
<accession>A0A1E5R3G3</accession>
<proteinExistence type="inferred from homology"/>
<dbReference type="PANTHER" id="PTHR21242">
    <property type="entry name" value="TRANSCRIPTION INITIATION FACTOR TFIID SUBUNIT 10"/>
    <property type="match status" value="1"/>
</dbReference>
<dbReference type="PIRSF" id="PIRSF017246">
    <property type="entry name" value="TFIID_TAF10"/>
    <property type="match status" value="1"/>
</dbReference>
<keyword evidence="3 6" id="KW-0804">Transcription</keyword>
<dbReference type="GO" id="GO:1990841">
    <property type="term" value="F:promoter-specific chromatin binding"/>
    <property type="evidence" value="ECO:0007669"/>
    <property type="project" value="TreeGrafter"/>
</dbReference>
<name>A0A1E5R3G3_9ASCO</name>
<dbReference type="Proteomes" id="UP000095605">
    <property type="component" value="Unassembled WGS sequence"/>
</dbReference>
<evidence type="ECO:0000256" key="1">
    <source>
        <dbReference type="ARBA" id="ARBA00004123"/>
    </source>
</evidence>
<keyword evidence="9" id="KW-1185">Reference proteome</keyword>
<dbReference type="GO" id="GO:0000124">
    <property type="term" value="C:SAGA complex"/>
    <property type="evidence" value="ECO:0007669"/>
    <property type="project" value="TreeGrafter"/>
</dbReference>
<dbReference type="Pfam" id="PF03540">
    <property type="entry name" value="TAF10"/>
    <property type="match status" value="1"/>
</dbReference>
<evidence type="ECO:0000256" key="3">
    <source>
        <dbReference type="ARBA" id="ARBA00023163"/>
    </source>
</evidence>
<feature type="compositionally biased region" description="Basic and acidic residues" evidence="7">
    <location>
        <begin position="29"/>
        <end position="38"/>
    </location>
</feature>
<evidence type="ECO:0000256" key="2">
    <source>
        <dbReference type="ARBA" id="ARBA00023015"/>
    </source>
</evidence>
<reference evidence="9" key="1">
    <citation type="journal article" date="2016" name="Genome Announc.">
        <title>Genome sequences of three species of Hanseniaspora isolated from spontaneous wine fermentations.</title>
        <authorList>
            <person name="Sternes P.R."/>
            <person name="Lee D."/>
            <person name="Kutyna D.R."/>
            <person name="Borneman A.R."/>
        </authorList>
    </citation>
    <scope>NUCLEOTIDE SEQUENCE [LARGE SCALE GENOMIC DNA]</scope>
    <source>
        <strain evidence="9">AWRI3578</strain>
    </source>
</reference>
<protein>
    <recommendedName>
        <fullName evidence="6">Transcription initiation factor TFIID subunit 10</fullName>
    </recommendedName>
</protein>
<dbReference type="GO" id="GO:0006367">
    <property type="term" value="P:transcription initiation at RNA polymerase II promoter"/>
    <property type="evidence" value="ECO:0007669"/>
    <property type="project" value="TreeGrafter"/>
</dbReference>
<dbReference type="PANTHER" id="PTHR21242:SF0">
    <property type="entry name" value="TRANSCRIPTION INITIATION FACTOR TFIID SUBUNIT 10"/>
    <property type="match status" value="1"/>
</dbReference>
<evidence type="ECO:0000256" key="5">
    <source>
        <dbReference type="ARBA" id="ARBA00025730"/>
    </source>
</evidence>
<comment type="similarity">
    <text evidence="5 6">Belongs to the TAF10 family.</text>
</comment>
<feature type="region of interest" description="Disordered" evidence="7">
    <location>
        <begin position="1"/>
        <end position="68"/>
    </location>
</feature>
<feature type="region of interest" description="Disordered" evidence="7">
    <location>
        <begin position="188"/>
        <end position="211"/>
    </location>
</feature>
<dbReference type="AlphaFoldDB" id="A0A1E5R3G3"/>
<dbReference type="GO" id="GO:0005669">
    <property type="term" value="C:transcription factor TFIID complex"/>
    <property type="evidence" value="ECO:0007669"/>
    <property type="project" value="TreeGrafter"/>
</dbReference>
<sequence>MMSDDEFDDNVEGNIDVMGDAGKASEGNVGEKRKHDEENSSDDDSESFDSDASDYELDESGESKREKRKKAKITPIFDALNFSRKDKSLQDILEFLDEQPPVIPDVIVDYYLKKNGLNLKDARIKKLIALATSKFITDIAVDAYEYSRIRSGTAVYNAANGQQKARQLLMGQQQQKLLQQELNNTDISNVQGKSNTDANLNKTNTQQQHNDKDRVVLRMSDLASALKEYGLEIQKPAYYR</sequence>
<evidence type="ECO:0000256" key="4">
    <source>
        <dbReference type="ARBA" id="ARBA00023242"/>
    </source>
</evidence>
<comment type="subcellular location">
    <subcellularLocation>
        <location evidence="1 6">Nucleus</location>
    </subcellularLocation>
</comment>
<dbReference type="OrthoDB" id="154356at2759"/>
<comment type="caution">
    <text evidence="8">The sequence shown here is derived from an EMBL/GenBank/DDBJ whole genome shotgun (WGS) entry which is preliminary data.</text>
</comment>
<dbReference type="InterPro" id="IPR003923">
    <property type="entry name" value="TAF10"/>
</dbReference>
<dbReference type="PRINTS" id="PR01443">
    <property type="entry name" value="TFIID30KDSUB"/>
</dbReference>
<keyword evidence="8" id="KW-0396">Initiation factor</keyword>
<evidence type="ECO:0000256" key="7">
    <source>
        <dbReference type="SAM" id="MobiDB-lite"/>
    </source>
</evidence>
<keyword evidence="2 6" id="KW-0805">Transcription regulation</keyword>
<dbReference type="CDD" id="cd07982">
    <property type="entry name" value="HFD_TAF10"/>
    <property type="match status" value="1"/>
</dbReference>
<dbReference type="GO" id="GO:0016251">
    <property type="term" value="F:RNA polymerase II general transcription initiation factor activity"/>
    <property type="evidence" value="ECO:0007669"/>
    <property type="project" value="TreeGrafter"/>
</dbReference>
<dbReference type="EMBL" id="LPNL01000009">
    <property type="protein sequence ID" value="OEJ81439.1"/>
    <property type="molecule type" value="Genomic_DNA"/>
</dbReference>
<keyword evidence="4 6" id="KW-0539">Nucleus</keyword>
<evidence type="ECO:0000256" key="6">
    <source>
        <dbReference type="PIRNR" id="PIRNR017246"/>
    </source>
</evidence>
<evidence type="ECO:0000313" key="8">
    <source>
        <dbReference type="EMBL" id="OEJ81439.1"/>
    </source>
</evidence>
<organism evidence="8 9">
    <name type="scientific">Hanseniaspora opuntiae</name>
    <dbReference type="NCBI Taxonomy" id="211096"/>
    <lineage>
        <taxon>Eukaryota</taxon>
        <taxon>Fungi</taxon>
        <taxon>Dikarya</taxon>
        <taxon>Ascomycota</taxon>
        <taxon>Saccharomycotina</taxon>
        <taxon>Saccharomycetes</taxon>
        <taxon>Saccharomycodales</taxon>
        <taxon>Saccharomycodaceae</taxon>
        <taxon>Hanseniaspora</taxon>
    </lineage>
</organism>
<keyword evidence="8" id="KW-0648">Protein biosynthesis</keyword>
<feature type="compositionally biased region" description="Polar residues" evidence="7">
    <location>
        <begin position="188"/>
        <end position="208"/>
    </location>
</feature>
<comment type="function">
    <text evidence="6">Functions as a component of both the DNA-binding general transcription initiation factor complex TFIID and the transcription coactivator SAGA complex. Binding of TFIID to a promoter (with or without TATA element) is the initial step in pre-initiation complex (PIC) formation. TFIID plays a key role in the regulation of gene expression by RNA polymerase II through different activities such as transcription activator interaction, core promoter recognition and selectivity, TFIIA and TFIIB interaction, chromatin modification (histone acetylation by TAF1), facilitation of DNA opening and initiation of transcription. SAGA acts as a general cofactor required for essentially all RNA polymerase II transcription. At the promoters, SAGA is required for transcription pre-initiation complex (PIC) recruitment. It influences RNA polymerase II transcriptional activity through different activities such as TBP interaction (via core/TAF module) and promoter selectivity, interaction with transcription activators (via Tra1/SPT module), and chromatin modification through histone acetylation (via HAT module) and deubiquitination (via DUB module). SAGA preferentially acetylates histones H3 (to form H3K9ac, H3K14ac, H3K18ac and H3K23ac) and H2B and deubiquitinates histone H2B. SAGA interacts with DNA via upstream activating sequences (UASs).</text>
</comment>
<feature type="compositionally biased region" description="Acidic residues" evidence="7">
    <location>
        <begin position="1"/>
        <end position="11"/>
    </location>
</feature>
<dbReference type="GO" id="GO:0003743">
    <property type="term" value="F:translation initiation factor activity"/>
    <property type="evidence" value="ECO:0007669"/>
    <property type="project" value="UniProtKB-KW"/>
</dbReference>
<gene>
    <name evidence="8" type="ORF">AWRI3578_g3649</name>
</gene>